<comment type="subcellular location">
    <subcellularLocation>
        <location evidence="1">Cell membrane</location>
        <topology evidence="1">Multi-pass membrane protein</topology>
    </subcellularLocation>
</comment>
<dbReference type="InterPro" id="IPR023408">
    <property type="entry name" value="MscS_beta-dom_sf"/>
</dbReference>
<dbReference type="GO" id="GO:0008381">
    <property type="term" value="F:mechanosensitive monoatomic ion channel activity"/>
    <property type="evidence" value="ECO:0007669"/>
    <property type="project" value="InterPro"/>
</dbReference>
<organism evidence="11 12">
    <name type="scientific">Williamsia marianensis</name>
    <dbReference type="NCBI Taxonomy" id="85044"/>
    <lineage>
        <taxon>Bacteria</taxon>
        <taxon>Bacillati</taxon>
        <taxon>Actinomycetota</taxon>
        <taxon>Actinomycetes</taxon>
        <taxon>Mycobacteriales</taxon>
        <taxon>Nocardiaceae</taxon>
        <taxon>Williamsia</taxon>
    </lineage>
</organism>
<dbReference type="InterPro" id="IPR011066">
    <property type="entry name" value="MscS_channel_C_sf"/>
</dbReference>
<name>A0A2G3PU36_WILMA</name>
<dbReference type="InterPro" id="IPR006685">
    <property type="entry name" value="MscS_channel_2nd"/>
</dbReference>
<protein>
    <submittedName>
        <fullName evidence="11">Mechanosensitive ion channel protein MscS</fullName>
    </submittedName>
</protein>
<evidence type="ECO:0000259" key="9">
    <source>
        <dbReference type="Pfam" id="PF21082"/>
    </source>
</evidence>
<dbReference type="InterPro" id="IPR045276">
    <property type="entry name" value="YbiO_bact"/>
</dbReference>
<dbReference type="AlphaFoldDB" id="A0A2G3PU36"/>
<dbReference type="Pfam" id="PF21082">
    <property type="entry name" value="MS_channel_3rd"/>
    <property type="match status" value="1"/>
</dbReference>
<feature type="transmembrane region" description="Helical" evidence="7">
    <location>
        <begin position="20"/>
        <end position="43"/>
    </location>
</feature>
<dbReference type="GO" id="GO:0005886">
    <property type="term" value="C:plasma membrane"/>
    <property type="evidence" value="ECO:0007669"/>
    <property type="project" value="UniProtKB-SubCell"/>
</dbReference>
<dbReference type="Gene3D" id="1.10.287.1260">
    <property type="match status" value="1"/>
</dbReference>
<comment type="similarity">
    <text evidence="2">Belongs to the MscS (TC 1.A.23) family.</text>
</comment>
<dbReference type="Pfam" id="PF00924">
    <property type="entry name" value="MS_channel_2nd"/>
    <property type="match status" value="1"/>
</dbReference>
<evidence type="ECO:0000313" key="12">
    <source>
        <dbReference type="Proteomes" id="UP000225108"/>
    </source>
</evidence>
<dbReference type="FunFam" id="2.30.30.60:FF:000001">
    <property type="entry name" value="MscS Mechanosensitive ion channel"/>
    <property type="match status" value="1"/>
</dbReference>
<dbReference type="InterPro" id="IPR010920">
    <property type="entry name" value="LSM_dom_sf"/>
</dbReference>
<comment type="caution">
    <text evidence="11">The sequence shown here is derived from an EMBL/GenBank/DDBJ whole genome shotgun (WGS) entry which is preliminary data.</text>
</comment>
<proteinExistence type="inferred from homology"/>
<evidence type="ECO:0000256" key="3">
    <source>
        <dbReference type="ARBA" id="ARBA00022475"/>
    </source>
</evidence>
<feature type="transmembrane region" description="Helical" evidence="7">
    <location>
        <begin position="98"/>
        <end position="120"/>
    </location>
</feature>
<feature type="domain" description="Mechanosensitive ion channel MscS C-terminal" evidence="9">
    <location>
        <begin position="215"/>
        <end position="301"/>
    </location>
</feature>
<dbReference type="Pfam" id="PF21088">
    <property type="entry name" value="MS_channel_1st"/>
    <property type="match status" value="1"/>
</dbReference>
<dbReference type="SUPFAM" id="SSF82689">
    <property type="entry name" value="Mechanosensitive channel protein MscS (YggB), C-terminal domain"/>
    <property type="match status" value="1"/>
</dbReference>
<evidence type="ECO:0000256" key="2">
    <source>
        <dbReference type="ARBA" id="ARBA00008017"/>
    </source>
</evidence>
<dbReference type="InterPro" id="IPR049142">
    <property type="entry name" value="MS_channel_1st"/>
</dbReference>
<feature type="domain" description="Mechanosensitive ion channel transmembrane helices 2/3" evidence="10">
    <location>
        <begin position="105"/>
        <end position="143"/>
    </location>
</feature>
<evidence type="ECO:0000256" key="6">
    <source>
        <dbReference type="ARBA" id="ARBA00023136"/>
    </source>
</evidence>
<dbReference type="Gene3D" id="2.30.30.60">
    <property type="match status" value="1"/>
</dbReference>
<feature type="transmembrane region" description="Helical" evidence="7">
    <location>
        <begin position="126"/>
        <end position="146"/>
    </location>
</feature>
<feature type="domain" description="Mechanosensitive ion channel MscS" evidence="8">
    <location>
        <begin position="144"/>
        <end position="208"/>
    </location>
</feature>
<keyword evidence="6 7" id="KW-0472">Membrane</keyword>
<evidence type="ECO:0000256" key="4">
    <source>
        <dbReference type="ARBA" id="ARBA00022692"/>
    </source>
</evidence>
<dbReference type="Gene3D" id="3.30.70.100">
    <property type="match status" value="1"/>
</dbReference>
<evidence type="ECO:0000313" key="11">
    <source>
        <dbReference type="EMBL" id="PHV68562.1"/>
    </source>
</evidence>
<evidence type="ECO:0000256" key="5">
    <source>
        <dbReference type="ARBA" id="ARBA00022989"/>
    </source>
</evidence>
<reference evidence="11 12" key="1">
    <citation type="submission" date="2017-10" db="EMBL/GenBank/DDBJ databases">
        <title>The draft genome sequence of Williamsia sp. BULT 1.1 isolated from the semi-arid grassland soils from South Africa.</title>
        <authorList>
            <person name="Kabwe M.H."/>
            <person name="Govender N."/>
            <person name="Mutseka Lunga P."/>
            <person name="Vikram S."/>
            <person name="Makhalanyane T.P."/>
        </authorList>
    </citation>
    <scope>NUCLEOTIDE SEQUENCE [LARGE SCALE GENOMIC DNA]</scope>
    <source>
        <strain evidence="11 12">BULT 1.1</strain>
    </source>
</reference>
<dbReference type="SUPFAM" id="SSF50182">
    <property type="entry name" value="Sm-like ribonucleoproteins"/>
    <property type="match status" value="1"/>
</dbReference>
<dbReference type="PANTHER" id="PTHR30460:SF0">
    <property type="entry name" value="MODERATE CONDUCTANCE MECHANOSENSITIVE CHANNEL YBIO"/>
    <property type="match status" value="1"/>
</dbReference>
<dbReference type="SUPFAM" id="SSF82861">
    <property type="entry name" value="Mechanosensitive channel protein MscS (YggB), transmembrane region"/>
    <property type="match status" value="1"/>
</dbReference>
<dbReference type="InterPro" id="IPR049278">
    <property type="entry name" value="MS_channel_C"/>
</dbReference>
<evidence type="ECO:0000259" key="8">
    <source>
        <dbReference type="Pfam" id="PF00924"/>
    </source>
</evidence>
<keyword evidence="4 7" id="KW-0812">Transmembrane</keyword>
<evidence type="ECO:0000256" key="7">
    <source>
        <dbReference type="SAM" id="Phobius"/>
    </source>
</evidence>
<keyword evidence="5 7" id="KW-1133">Transmembrane helix</keyword>
<gene>
    <name evidence="11" type="ORF">CSW57_05015</name>
</gene>
<evidence type="ECO:0000256" key="1">
    <source>
        <dbReference type="ARBA" id="ARBA00004651"/>
    </source>
</evidence>
<dbReference type="RefSeq" id="WP_099381683.1">
    <property type="nucleotide sequence ID" value="NZ_PEBD01000004.1"/>
</dbReference>
<keyword evidence="3" id="KW-1003">Cell membrane</keyword>
<dbReference type="EMBL" id="PEBD01000004">
    <property type="protein sequence ID" value="PHV68562.1"/>
    <property type="molecule type" value="Genomic_DNA"/>
</dbReference>
<evidence type="ECO:0000259" key="10">
    <source>
        <dbReference type="Pfam" id="PF21088"/>
    </source>
</evidence>
<dbReference type="Proteomes" id="UP000225108">
    <property type="component" value="Unassembled WGS sequence"/>
</dbReference>
<dbReference type="InterPro" id="IPR011014">
    <property type="entry name" value="MscS_channel_TM-2"/>
</dbReference>
<accession>A0A2G3PU36</accession>
<dbReference type="FunFam" id="1.10.287.1260:FF:000005">
    <property type="entry name" value="Mechanosensitive ion channel family protein"/>
    <property type="match status" value="1"/>
</dbReference>
<sequence length="324" mass="35598">MSFSASEVHSAFEWTDSNRLWLIENPIRIVIYVLAGLAVRYVAHRVIDRATRRPRATGDGDAHQKPAIVRHLRERTPKALRDPQVIERRQQRAETIGSVLKSTASILILVWVVLTCLSVVQVNIAPFLASAGLVGLAIGFGAQNLVRDFVSGVFMLLEDQYGVGDIVDLGEAIGEVETVGLRVTTVRDIDGTLWYVRNGEIVRVGNMSQDYAVARVEVPIAHNVDLERAEQVTLDAAHEAVADESTARDVLGAPEMLGVQEISADMVTLRVLIKTRPNAQWSLQRRVRKQILEAYEANDIRLPYPNGRELGPSALVSAGEAPGS</sequence>
<dbReference type="PANTHER" id="PTHR30460">
    <property type="entry name" value="MODERATE CONDUCTANCE MECHANOSENSITIVE CHANNEL YBIO"/>
    <property type="match status" value="1"/>
</dbReference>